<feature type="domain" description="Clathrin adaptor alpha/beta/gamma-adaptin appendage Ig-like subdomain" evidence="8">
    <location>
        <begin position="808"/>
        <end position="918"/>
    </location>
</feature>
<dbReference type="Ensembl" id="ENSGWIT00000026854.1">
    <property type="protein sequence ID" value="ENSGWIP00000024549.1"/>
    <property type="gene ID" value="ENSGWIG00000011539.1"/>
</dbReference>
<evidence type="ECO:0000256" key="1">
    <source>
        <dbReference type="ARBA" id="ARBA00006613"/>
    </source>
</evidence>
<dbReference type="SUPFAM" id="SSF55711">
    <property type="entry name" value="Subdomain of clathrin and coatomer appendage domain"/>
    <property type="match status" value="1"/>
</dbReference>
<evidence type="ECO:0000259" key="9">
    <source>
        <dbReference type="SMART" id="SM01020"/>
    </source>
</evidence>
<reference evidence="10" key="2">
    <citation type="submission" date="2025-08" db="UniProtKB">
        <authorList>
            <consortium name="Ensembl"/>
        </authorList>
    </citation>
    <scope>IDENTIFICATION</scope>
</reference>
<dbReference type="FunFam" id="1.25.10.10:FF:000002">
    <property type="entry name" value="AP complex subunit beta"/>
    <property type="match status" value="1"/>
</dbReference>
<evidence type="ECO:0000256" key="6">
    <source>
        <dbReference type="ARBA" id="ARBA00029433"/>
    </source>
</evidence>
<evidence type="ECO:0000259" key="8">
    <source>
        <dbReference type="SMART" id="SM00809"/>
    </source>
</evidence>
<feature type="compositionally biased region" description="Low complexity" evidence="7">
    <location>
        <begin position="690"/>
        <end position="704"/>
    </location>
</feature>
<dbReference type="GO" id="GO:0016192">
    <property type="term" value="P:vesicle-mediated transport"/>
    <property type="evidence" value="ECO:0007669"/>
    <property type="project" value="InterPro"/>
</dbReference>
<evidence type="ECO:0000313" key="10">
    <source>
        <dbReference type="Ensembl" id="ENSGWIP00000024549.1"/>
    </source>
</evidence>
<dbReference type="InterPro" id="IPR008152">
    <property type="entry name" value="Clathrin_a/b/g-adaptin_app_Ig"/>
</dbReference>
<dbReference type="InterPro" id="IPR011989">
    <property type="entry name" value="ARM-like"/>
</dbReference>
<dbReference type="PANTHER" id="PTHR11134">
    <property type="entry name" value="ADAPTOR COMPLEX SUBUNIT BETA FAMILY MEMBER"/>
    <property type="match status" value="1"/>
</dbReference>
<proteinExistence type="inferred from homology"/>
<gene>
    <name evidence="10" type="primary">ap1b1</name>
</gene>
<dbReference type="SUPFAM" id="SSF49348">
    <property type="entry name" value="Clathrin adaptor appendage domain"/>
    <property type="match status" value="1"/>
</dbReference>
<evidence type="ECO:0000256" key="3">
    <source>
        <dbReference type="ARBA" id="ARBA00022927"/>
    </source>
</evidence>
<evidence type="ECO:0000256" key="2">
    <source>
        <dbReference type="ARBA" id="ARBA00022448"/>
    </source>
</evidence>
<dbReference type="InterPro" id="IPR002553">
    <property type="entry name" value="Clathrin/coatomer_adapt-like_N"/>
</dbReference>
<comment type="similarity">
    <text evidence="1">Belongs to the adaptor complexes large subunit family.</text>
</comment>
<reference evidence="10" key="1">
    <citation type="submission" date="2020-06" db="EMBL/GenBank/DDBJ databases">
        <authorList>
            <consortium name="Wellcome Sanger Institute Data Sharing"/>
        </authorList>
    </citation>
    <scope>NUCLEOTIDE SEQUENCE [LARGE SCALE GENOMIC DNA]</scope>
</reference>
<feature type="region of interest" description="Disordered" evidence="7">
    <location>
        <begin position="682"/>
        <end position="704"/>
    </location>
</feature>
<dbReference type="Proteomes" id="UP000694680">
    <property type="component" value="Chromosome 9"/>
</dbReference>
<evidence type="ECO:0000256" key="7">
    <source>
        <dbReference type="SAM" id="MobiDB-lite"/>
    </source>
</evidence>
<protein>
    <recommendedName>
        <fullName evidence="12">AP complex subunit beta</fullName>
    </recommendedName>
</protein>
<dbReference type="GO" id="GO:0031410">
    <property type="term" value="C:cytoplasmic vesicle"/>
    <property type="evidence" value="ECO:0007669"/>
    <property type="project" value="UniProtKB-ARBA"/>
</dbReference>
<keyword evidence="5" id="KW-0472">Membrane</keyword>
<dbReference type="Gene3D" id="1.25.10.10">
    <property type="entry name" value="Leucine-rich Repeat Variant"/>
    <property type="match status" value="1"/>
</dbReference>
<dbReference type="InterPro" id="IPR013041">
    <property type="entry name" value="Clathrin_app_Ig-like_sf"/>
</dbReference>
<dbReference type="Pfam" id="PF09066">
    <property type="entry name" value="B2-adapt-app_C"/>
    <property type="match status" value="1"/>
</dbReference>
<dbReference type="InterPro" id="IPR009028">
    <property type="entry name" value="Coatomer/calthrin_app_sub_C"/>
</dbReference>
<feature type="domain" description="Beta-adaptin appendage C-terminal subdomain" evidence="9">
    <location>
        <begin position="927"/>
        <end position="1037"/>
    </location>
</feature>
<name>A0A8C5G9F9_GOUWI</name>
<dbReference type="Gene3D" id="3.30.310.10">
    <property type="entry name" value="TATA-Binding Protein"/>
    <property type="match status" value="1"/>
</dbReference>
<sequence>MKKVRCRSRNKVKISINYSNCKKKIYILSFLKASGDPLPVSCDPKGVLGLLIPRLKIPGLDNWYRIGLQDCFLSRKWTRAGENRQFGSKMTDSKYFTTTKKGEIFELKAELNSDKKEKKKEAVKKVIASMTVGKDVSALFPDVVNCMQTDNLELKKLVYLYLMNYAKSQPDMAIMAVNTFVKDCEDPNPLIRALAVRTMGCIRVDKITEYLCEPLRKCLKDEDPYVRKTAAVCVAKLHDINAQLVEDQGFLDTLKDLISDSNPMVVANAVAALSEIAESHPNSNLLDLNPQTINKLLTALNECTEWGQIFILDCLANYTPRDDRESQSICERVTPRLSHANSAVVLSAVKVLMKFMEMLPKDLDYYGTLLKKLAPPLVTLLSAEPELQYVALRNINLIVQRRPEILKHEMKVFFVKYNDPIYVKLEKLDIMIRLASQANIAQVLAELKEYATEVDVDFVRKAVRAIGRCAIKVEQSAERCVSTLLDLIQTKVNYVVQEAIVVIKDIFRKYPNKYESVIATLCENLDSLDEPEARAAMIWIVGEYAERIDNADELLESFLEGFHDESTQVQLQLLTAIVKLFLKKPTETQELVQQVLSLATQDSDNPDLRDRGYIYWRLLSTDPVAAKEVVLAEKPLISEETDLIEPTLLEELICHIGTLASVYHKPPSAFVEGSRGVQHKRLPATANSGESVESPDASSAAAVADAPPAVIPSQGDLLGDLLNLDLTPTTTGPTPAVSTGIQMGAMDLLGGGLDSLLGGDLGGSPAMGAGFGAPPAAMPASFAAPVSGGGLDDLFDLGGGVGLPMGAYSPPKTVWVPAMKAKGLEISGTFARRAGVIQMEMTLSNKAMSVMTDFAIQFNRNSFGLAPAGPLQVLIPLSPNQSIEVTLPLNTVGPVMKMDPLSNLQVAVKNNIDVFYFSCQYPISILFVEDGKMERQVFLATWKDIPNENESQFQIKDCHLSSDAASSKLQGSNIFTIAKRTVDGQDMLYQSMKLSNGIWVLAELRVQAGNPNYTVSLKCRALEVSQCVFQSYEAVLKN</sequence>
<organism evidence="10 11">
    <name type="scientific">Gouania willdenowi</name>
    <name type="common">Blunt-snouted clingfish</name>
    <name type="synonym">Lepadogaster willdenowi</name>
    <dbReference type="NCBI Taxonomy" id="441366"/>
    <lineage>
        <taxon>Eukaryota</taxon>
        <taxon>Metazoa</taxon>
        <taxon>Chordata</taxon>
        <taxon>Craniata</taxon>
        <taxon>Vertebrata</taxon>
        <taxon>Euteleostomi</taxon>
        <taxon>Actinopterygii</taxon>
        <taxon>Neopterygii</taxon>
        <taxon>Teleostei</taxon>
        <taxon>Neoteleostei</taxon>
        <taxon>Acanthomorphata</taxon>
        <taxon>Ovalentaria</taxon>
        <taxon>Blenniimorphae</taxon>
        <taxon>Blenniiformes</taxon>
        <taxon>Gobiesocoidei</taxon>
        <taxon>Gobiesocidae</taxon>
        <taxon>Gobiesocinae</taxon>
        <taxon>Gouania</taxon>
    </lineage>
</organism>
<dbReference type="SMART" id="SM00809">
    <property type="entry name" value="Alpha_adaptinC2"/>
    <property type="match status" value="1"/>
</dbReference>
<comment type="subcellular location">
    <subcellularLocation>
        <location evidence="6">Endomembrane system</location>
        <topology evidence="6">Peripheral membrane protein</topology>
        <orientation evidence="6">Cytoplasmic side</orientation>
    </subcellularLocation>
</comment>
<dbReference type="FunFam" id="2.60.40.1150:FF:000001">
    <property type="entry name" value="AP complex subunit beta"/>
    <property type="match status" value="1"/>
</dbReference>
<dbReference type="FunFam" id="3.30.310.10:FF:000003">
    <property type="entry name" value="AP complex subunit beta"/>
    <property type="match status" value="1"/>
</dbReference>
<dbReference type="Pfam" id="PF02883">
    <property type="entry name" value="Alpha_adaptinC2"/>
    <property type="match status" value="1"/>
</dbReference>
<dbReference type="GO" id="GO:0012505">
    <property type="term" value="C:endomembrane system"/>
    <property type="evidence" value="ECO:0007669"/>
    <property type="project" value="UniProtKB-SubCell"/>
</dbReference>
<dbReference type="InterPro" id="IPR016024">
    <property type="entry name" value="ARM-type_fold"/>
</dbReference>
<dbReference type="SUPFAM" id="SSF48371">
    <property type="entry name" value="ARM repeat"/>
    <property type="match status" value="1"/>
</dbReference>
<dbReference type="InterPro" id="IPR026739">
    <property type="entry name" value="AP_beta"/>
</dbReference>
<keyword evidence="3" id="KW-0653">Protein transport</keyword>
<dbReference type="Gene3D" id="2.60.40.1150">
    <property type="match status" value="1"/>
</dbReference>
<evidence type="ECO:0000256" key="4">
    <source>
        <dbReference type="ARBA" id="ARBA00022990"/>
    </source>
</evidence>
<evidence type="ECO:0000256" key="5">
    <source>
        <dbReference type="ARBA" id="ARBA00023136"/>
    </source>
</evidence>
<dbReference type="GO" id="GO:0030131">
    <property type="term" value="C:clathrin adaptor complex"/>
    <property type="evidence" value="ECO:0007669"/>
    <property type="project" value="InterPro"/>
</dbReference>
<dbReference type="InterPro" id="IPR012295">
    <property type="entry name" value="TBP_dom_sf"/>
</dbReference>
<dbReference type="InterPro" id="IPR013037">
    <property type="entry name" value="Clathrin_b-adaptin_app_Ig-like"/>
</dbReference>
<keyword evidence="11" id="KW-1185">Reference proteome</keyword>
<dbReference type="SMART" id="SM00185">
    <property type="entry name" value="ARM"/>
    <property type="match status" value="2"/>
</dbReference>
<accession>A0A8C5G9F9</accession>
<keyword evidence="4" id="KW-0007">Acetylation</keyword>
<dbReference type="InterPro" id="IPR000225">
    <property type="entry name" value="Armadillo"/>
</dbReference>
<dbReference type="GO" id="GO:0006886">
    <property type="term" value="P:intracellular protein transport"/>
    <property type="evidence" value="ECO:0007669"/>
    <property type="project" value="InterPro"/>
</dbReference>
<dbReference type="AlphaFoldDB" id="A0A8C5G9F9"/>
<evidence type="ECO:0000313" key="11">
    <source>
        <dbReference type="Proteomes" id="UP000694680"/>
    </source>
</evidence>
<dbReference type="Pfam" id="PF01602">
    <property type="entry name" value="Adaptin_N"/>
    <property type="match status" value="1"/>
</dbReference>
<dbReference type="InterPro" id="IPR015151">
    <property type="entry name" value="B-adaptin_app_sub_C"/>
</dbReference>
<reference evidence="10" key="3">
    <citation type="submission" date="2025-09" db="UniProtKB">
        <authorList>
            <consortium name="Ensembl"/>
        </authorList>
    </citation>
    <scope>IDENTIFICATION</scope>
</reference>
<dbReference type="SMART" id="SM01020">
    <property type="entry name" value="B2-adapt-app_C"/>
    <property type="match status" value="1"/>
</dbReference>
<evidence type="ECO:0008006" key="12">
    <source>
        <dbReference type="Google" id="ProtNLM"/>
    </source>
</evidence>
<keyword evidence="2" id="KW-0813">Transport</keyword>